<evidence type="ECO:0000256" key="1">
    <source>
        <dbReference type="ARBA" id="ARBA00022670"/>
    </source>
</evidence>
<dbReference type="GO" id="GO:0046872">
    <property type="term" value="F:metal ion binding"/>
    <property type="evidence" value="ECO:0007669"/>
    <property type="project" value="UniProtKB-KW"/>
</dbReference>
<dbReference type="PANTHER" id="PTHR30471">
    <property type="entry name" value="DNA REPAIR PROTEIN RADC"/>
    <property type="match status" value="1"/>
</dbReference>
<keyword evidence="4" id="KW-0862">Zinc</keyword>
<dbReference type="GO" id="GO:0006508">
    <property type="term" value="P:proteolysis"/>
    <property type="evidence" value="ECO:0007669"/>
    <property type="project" value="UniProtKB-KW"/>
</dbReference>
<dbReference type="PROSITE" id="PS01302">
    <property type="entry name" value="UPF0758"/>
    <property type="match status" value="1"/>
</dbReference>
<evidence type="ECO:0000256" key="2">
    <source>
        <dbReference type="ARBA" id="ARBA00022723"/>
    </source>
</evidence>
<evidence type="ECO:0000256" key="3">
    <source>
        <dbReference type="ARBA" id="ARBA00022801"/>
    </source>
</evidence>
<keyword evidence="1" id="KW-0645">Protease</keyword>
<evidence type="ECO:0000259" key="6">
    <source>
        <dbReference type="PROSITE" id="PS50249"/>
    </source>
</evidence>
<dbReference type="SUPFAM" id="SSF102712">
    <property type="entry name" value="JAB1/MPN domain"/>
    <property type="match status" value="1"/>
</dbReference>
<keyword evidence="5" id="KW-0482">Metalloprotease</keyword>
<feature type="domain" description="MPN" evidence="6">
    <location>
        <begin position="6"/>
        <end position="132"/>
    </location>
</feature>
<accession>A0A2T5GTI8</accession>
<dbReference type="Gene3D" id="3.40.140.10">
    <property type="entry name" value="Cytidine Deaminase, domain 2"/>
    <property type="match status" value="1"/>
</dbReference>
<name>A0A2T5GTI8_9SPHN</name>
<keyword evidence="8" id="KW-1185">Reference proteome</keyword>
<organism evidence="7 8">
    <name type="scientific">Sphingomonas aurantiaca</name>
    <dbReference type="NCBI Taxonomy" id="185949"/>
    <lineage>
        <taxon>Bacteria</taxon>
        <taxon>Pseudomonadati</taxon>
        <taxon>Pseudomonadota</taxon>
        <taxon>Alphaproteobacteria</taxon>
        <taxon>Sphingomonadales</taxon>
        <taxon>Sphingomonadaceae</taxon>
        <taxon>Sphingomonas</taxon>
    </lineage>
</organism>
<evidence type="ECO:0000313" key="8">
    <source>
        <dbReference type="Proteomes" id="UP000244189"/>
    </source>
</evidence>
<keyword evidence="3" id="KW-0378">Hydrolase</keyword>
<dbReference type="Pfam" id="PF04002">
    <property type="entry name" value="RadC"/>
    <property type="match status" value="1"/>
</dbReference>
<dbReference type="EMBL" id="QAOG01000001">
    <property type="protein sequence ID" value="PTQ62636.1"/>
    <property type="molecule type" value="Genomic_DNA"/>
</dbReference>
<keyword evidence="2" id="KW-0479">Metal-binding</keyword>
<dbReference type="InterPro" id="IPR025657">
    <property type="entry name" value="RadC_JAB"/>
</dbReference>
<reference evidence="7 8" key="1">
    <citation type="submission" date="2018-04" db="EMBL/GenBank/DDBJ databases">
        <title>Genomic Encyclopedia of Type Strains, Phase III (KMG-III): the genomes of soil and plant-associated and newly described type strains.</title>
        <authorList>
            <person name="Whitman W."/>
        </authorList>
    </citation>
    <scope>NUCLEOTIDE SEQUENCE [LARGE SCALE GENOMIC DNA]</scope>
    <source>
        <strain evidence="7 8">MA101b</strain>
    </source>
</reference>
<gene>
    <name evidence="7" type="ORF">C8J26_0918</name>
</gene>
<evidence type="ECO:0000256" key="4">
    <source>
        <dbReference type="ARBA" id="ARBA00022833"/>
    </source>
</evidence>
<dbReference type="AlphaFoldDB" id="A0A2T5GTI8"/>
<evidence type="ECO:0000256" key="5">
    <source>
        <dbReference type="ARBA" id="ARBA00023049"/>
    </source>
</evidence>
<evidence type="ECO:0000313" key="7">
    <source>
        <dbReference type="EMBL" id="PTQ62636.1"/>
    </source>
</evidence>
<dbReference type="GO" id="GO:0008237">
    <property type="term" value="F:metallopeptidase activity"/>
    <property type="evidence" value="ECO:0007669"/>
    <property type="project" value="UniProtKB-KW"/>
</dbReference>
<proteinExistence type="predicted"/>
<dbReference type="InterPro" id="IPR020891">
    <property type="entry name" value="UPF0758_CS"/>
</dbReference>
<comment type="caution">
    <text evidence="7">The sequence shown here is derived from an EMBL/GenBank/DDBJ whole genome shotgun (WGS) entry which is preliminary data.</text>
</comment>
<dbReference type="Proteomes" id="UP000244189">
    <property type="component" value="Unassembled WGS sequence"/>
</dbReference>
<sequence length="132" mass="14093">MRVLPSSVPSPHIVDLSAACLLFAGLRDAARETVAIAYLDPNRRLLGMRHVVGGRDHVVVSIRRIAADALAFDAWGVVMAHNHPSGDATPSDRDLAFTRALAAALRTLEVVLVDHLVIAGDRVTSLRAMGVV</sequence>
<dbReference type="InterPro" id="IPR001405">
    <property type="entry name" value="UPF0758"/>
</dbReference>
<protein>
    <submittedName>
        <fullName evidence="7">DNA repair protein RadC</fullName>
    </submittedName>
</protein>
<dbReference type="PROSITE" id="PS50249">
    <property type="entry name" value="MPN"/>
    <property type="match status" value="1"/>
</dbReference>
<dbReference type="PANTHER" id="PTHR30471:SF3">
    <property type="entry name" value="UPF0758 PROTEIN YEES-RELATED"/>
    <property type="match status" value="1"/>
</dbReference>
<dbReference type="InterPro" id="IPR037518">
    <property type="entry name" value="MPN"/>
</dbReference>